<keyword evidence="5" id="KW-0548">Nucleotidyltransferase</keyword>
<evidence type="ECO:0000256" key="5">
    <source>
        <dbReference type="ARBA" id="ARBA00022695"/>
    </source>
</evidence>
<keyword evidence="3" id="KW-0240">DNA-directed RNA polymerase</keyword>
<evidence type="ECO:0000256" key="8">
    <source>
        <dbReference type="SAM" id="MobiDB-lite"/>
    </source>
</evidence>
<dbReference type="InterPro" id="IPR042102">
    <property type="entry name" value="RNA_pol_Rpb1_3_sf"/>
</dbReference>
<dbReference type="Gene3D" id="6.10.250.2940">
    <property type="match status" value="1"/>
</dbReference>
<dbReference type="InterPro" id="IPR007083">
    <property type="entry name" value="RNA_pol_Rpb1_4"/>
</dbReference>
<dbReference type="Pfam" id="PF04997">
    <property type="entry name" value="RNA_pol_Rpb1_1"/>
    <property type="match status" value="1"/>
</dbReference>
<feature type="domain" description="RNA polymerase N-terminal" evidence="9">
    <location>
        <begin position="203"/>
        <end position="526"/>
    </location>
</feature>
<evidence type="ECO:0000256" key="2">
    <source>
        <dbReference type="ARBA" id="ARBA00012418"/>
    </source>
</evidence>
<sequence length="1550" mass="168684">MSLVDSVPAFRTAHVKSIQFSVPTRDEIRRSSVVGVDSVSIYSKGVPVERSVNDLRMGTTDRRCRCTTCWNSIVTCTGHNGHIDLPFPVYHGAYVDTVLKVMRTICYFCGRPRLSLGPAAAGSTRKKHFLATYVACKSRKACVHCEMPCPQFVKSGNLITCKWPCEPPAGAAEFGPHYARDLFASISDSDWAAMGFGPHCRPENLVVDRITVASPCLRPSIVNDSRSRGQDDLTHCLQDINRQVQTVLKEHPKVGPAERALRELLNEVPSVLVDRDVLERLQNAVCSFANNQKPDNRVTQRSGNPLKTLKDRLVGKEGLVRGNMLGKRTNFSGRSVISPDPRLEIDEVGVPEPMARTLTIPVRVTEDNIHELRHAVSVGPAVLGGAALVVSRDGTEIDLEHCVMRDKIRLRTDGDIVHRYIRDGDPVIFNRQPSLHVGSMMCHRVKVIRNTPKEIIETIRLNPITAGPYNADFDGDEMNLHVPQSIGAIVEMEALMRVSDQIVSPQNNKPMMGLVQDSLTGIYMLSCDSVRLTAAQAMQIMGTARYFGTDAPRAPPPLPPPDRGERWSGNGILSMVLPPINVERPGLVIRDGVIVRGRLDKSNVGKSSGSIIHCIALDFGNHVAATCLSDLQNVVDEFLMCYFGLSCGISDCLPSAEARRAAEQVLQSSVRHIEDINDFVGQSKTIDSSMKEAAVLKVASNVLSGCGQSVVGCLDDDNNIYRMVNSGAKGNSINLTQIMAAVSQSCVDGRRILPHKSQGRNFPCFRHGDDSPLALGFIPTPYHIGLSPTEFFFHMMGGREGLVDTAVKTSVTGYMQRRLIKFTENLTVGNGQSRGLTDCTIVLNAFDSVCSFSYGADGFNPRMLQRVAEPSLTAPEDEAFVGMHDGERARLLALRREIYETFCTVGTPCKLETDLHLPVNVNTLLLYCRTESAAPAVAKHFNVTQALVESVVARHGERGSLLLRYHILYGLRRDQLCRRKVGLEALRELSDVVIHQCEQALAPAGMMVGCLSSQSVGEPLTQMNLNSFHLCLGKITGVSRVKEIVDVTHNMQAPCTTAVPIVQRDEFVDRLVRYLPELWLRDVVALQEVFTRGSPCAIDTRMLDGLWPSGDGGSGLGVVFVLQRRILEQRDLTMDDVARGLAAYVGDTMQLEATASLGPDWMLRLTLDETLVPDRADGDSAVMLEVIQHLLNQVLLAGVRGVTDAACRNVTYHDPSGQMCTTKVIDICGNVLATMLASEVLVTETLYSNDMVEVAGLFGVEAANACLLKELNDCISEDGTYINTRHLSTIADSMTYSGHLVPINRHGVSQLSSQPLQRCSFEETFDTATDAALFGYRDDMTGVSATMMFGKESPIGTCYNEVMHKPDEYSLSRRELEKLLRTRPKSAVERECKPEPTEPDEQDEPDDTNPFAMHSLPAYGFAAGEDGGFAPGSPVYGDDSPEYSPGSPAYGATSPGYGASSPGYGSSSPGYGAGSPAYGASSPAYGASSPGYGSLNTAYTNDNGRPGGNEALFNVVGTTNEAFGDSIFSAHTGTEPPFANRNGAMEPFSL</sequence>
<dbReference type="FunFam" id="2.40.40.20:FF:000019">
    <property type="entry name" value="DNA-directed RNA polymerase II subunit RPB1"/>
    <property type="match status" value="1"/>
</dbReference>
<evidence type="ECO:0000259" key="9">
    <source>
        <dbReference type="SMART" id="SM00663"/>
    </source>
</evidence>
<dbReference type="InterPro" id="IPR000722">
    <property type="entry name" value="RNA_pol_asu"/>
</dbReference>
<dbReference type="Gene3D" id="4.10.860.120">
    <property type="entry name" value="RNA polymerase II, clamp domain"/>
    <property type="match status" value="1"/>
</dbReference>
<feature type="region of interest" description="Disordered" evidence="8">
    <location>
        <begin position="1430"/>
        <end position="1449"/>
    </location>
</feature>
<feature type="region of interest" description="Disordered" evidence="8">
    <location>
        <begin position="1380"/>
        <end position="1414"/>
    </location>
</feature>
<comment type="similarity">
    <text evidence="1">Belongs to the RNA polymerase beta' chain family.</text>
</comment>
<dbReference type="Gene3D" id="2.40.40.20">
    <property type="match status" value="1"/>
</dbReference>
<feature type="compositionally biased region" description="Basic and acidic residues" evidence="8">
    <location>
        <begin position="1380"/>
        <end position="1396"/>
    </location>
</feature>
<reference evidence="10" key="1">
    <citation type="journal article" date="2020" name="Nature">
        <title>Giant virus diversity and host interactions through global metagenomics.</title>
        <authorList>
            <person name="Schulz F."/>
            <person name="Roux S."/>
            <person name="Paez-Espino D."/>
            <person name="Jungbluth S."/>
            <person name="Walsh D.A."/>
            <person name="Denef V.J."/>
            <person name="McMahon K.D."/>
            <person name="Konstantinidis K.T."/>
            <person name="Eloe-Fadrosh E.A."/>
            <person name="Kyrpides N.C."/>
            <person name="Woyke T."/>
        </authorList>
    </citation>
    <scope>NUCLEOTIDE SEQUENCE</scope>
    <source>
        <strain evidence="10">GVMAG-S-1103017-68</strain>
    </source>
</reference>
<evidence type="ECO:0000256" key="3">
    <source>
        <dbReference type="ARBA" id="ARBA00022478"/>
    </source>
</evidence>
<dbReference type="EC" id="2.7.7.6" evidence="2"/>
<organism evidence="10">
    <name type="scientific">viral metagenome</name>
    <dbReference type="NCBI Taxonomy" id="1070528"/>
    <lineage>
        <taxon>unclassified sequences</taxon>
        <taxon>metagenomes</taxon>
        <taxon>organismal metagenomes</taxon>
    </lineage>
</organism>
<evidence type="ECO:0000313" key="10">
    <source>
        <dbReference type="EMBL" id="QHU15235.1"/>
    </source>
</evidence>
<dbReference type="InterPro" id="IPR007081">
    <property type="entry name" value="RNA_pol_Rpb1_5"/>
</dbReference>
<dbReference type="InterPro" id="IPR007080">
    <property type="entry name" value="RNA_pol_Rpb1_1"/>
</dbReference>
<name>A0A6C0KB41_9ZZZZ</name>
<dbReference type="PANTHER" id="PTHR19376:SF32">
    <property type="entry name" value="DNA-DIRECTED RNA POLYMERASE III SUBUNIT RPC1"/>
    <property type="match status" value="1"/>
</dbReference>
<proteinExistence type="inferred from homology"/>
<dbReference type="Gene3D" id="3.30.1490.180">
    <property type="entry name" value="RNA polymerase ii"/>
    <property type="match status" value="1"/>
</dbReference>
<dbReference type="Gene3D" id="1.10.132.30">
    <property type="match status" value="1"/>
</dbReference>
<dbReference type="InterPro" id="IPR006592">
    <property type="entry name" value="RNA_pol_N"/>
</dbReference>
<dbReference type="GO" id="GO:0003899">
    <property type="term" value="F:DNA-directed RNA polymerase activity"/>
    <property type="evidence" value="ECO:0007669"/>
    <property type="project" value="UniProtKB-EC"/>
</dbReference>
<protein>
    <recommendedName>
        <fullName evidence="2">DNA-directed RNA polymerase</fullName>
        <ecNumber evidence="2">2.7.7.6</ecNumber>
    </recommendedName>
</protein>
<evidence type="ECO:0000256" key="1">
    <source>
        <dbReference type="ARBA" id="ARBA00006460"/>
    </source>
</evidence>
<dbReference type="Pfam" id="PF00623">
    <property type="entry name" value="RNA_pol_Rpb1_2"/>
    <property type="match status" value="1"/>
</dbReference>
<dbReference type="InterPro" id="IPR044893">
    <property type="entry name" value="RNA_pol_Rpb1_clamp_domain"/>
</dbReference>
<evidence type="ECO:0000256" key="4">
    <source>
        <dbReference type="ARBA" id="ARBA00022679"/>
    </source>
</evidence>
<dbReference type="InterPro" id="IPR038120">
    <property type="entry name" value="Rpb1_funnel_sf"/>
</dbReference>
<dbReference type="Pfam" id="PF04998">
    <property type="entry name" value="RNA_pol_Rpb1_5"/>
    <property type="match status" value="1"/>
</dbReference>
<dbReference type="Pfam" id="PF04983">
    <property type="entry name" value="RNA_pol_Rpb1_3"/>
    <property type="match status" value="1"/>
</dbReference>
<dbReference type="PANTHER" id="PTHR19376">
    <property type="entry name" value="DNA-DIRECTED RNA POLYMERASE"/>
    <property type="match status" value="1"/>
</dbReference>
<dbReference type="Gene3D" id="1.10.150.390">
    <property type="match status" value="1"/>
</dbReference>
<dbReference type="EMBL" id="MN740854">
    <property type="protein sequence ID" value="QHU15235.1"/>
    <property type="molecule type" value="Genomic_DNA"/>
</dbReference>
<dbReference type="GO" id="GO:0000428">
    <property type="term" value="C:DNA-directed RNA polymerase complex"/>
    <property type="evidence" value="ECO:0007669"/>
    <property type="project" value="UniProtKB-KW"/>
</dbReference>
<dbReference type="Pfam" id="PF05000">
    <property type="entry name" value="RNA_pol_Rpb1_4"/>
    <property type="match status" value="1"/>
</dbReference>
<dbReference type="Gene3D" id="1.10.274.100">
    <property type="entry name" value="RNA polymerase Rpb1, domain 3"/>
    <property type="match status" value="1"/>
</dbReference>
<accession>A0A6C0KB41</accession>
<dbReference type="SUPFAM" id="SSF64484">
    <property type="entry name" value="beta and beta-prime subunits of DNA dependent RNA-polymerase"/>
    <property type="match status" value="1"/>
</dbReference>
<feature type="compositionally biased region" description="Acidic residues" evidence="8">
    <location>
        <begin position="1397"/>
        <end position="1407"/>
    </location>
</feature>
<evidence type="ECO:0000256" key="7">
    <source>
        <dbReference type="ARBA" id="ARBA00048552"/>
    </source>
</evidence>
<dbReference type="InterPro" id="IPR045867">
    <property type="entry name" value="DNA-dir_RpoC_beta_prime"/>
</dbReference>
<comment type="catalytic activity">
    <reaction evidence="7">
        <text>RNA(n) + a ribonucleoside 5'-triphosphate = RNA(n+1) + diphosphate</text>
        <dbReference type="Rhea" id="RHEA:21248"/>
        <dbReference type="Rhea" id="RHEA-COMP:14527"/>
        <dbReference type="Rhea" id="RHEA-COMP:17342"/>
        <dbReference type="ChEBI" id="CHEBI:33019"/>
        <dbReference type="ChEBI" id="CHEBI:61557"/>
        <dbReference type="ChEBI" id="CHEBI:140395"/>
        <dbReference type="EC" id="2.7.7.6"/>
    </reaction>
</comment>
<keyword evidence="6" id="KW-0804">Transcription</keyword>
<keyword evidence="4" id="KW-0808">Transferase</keyword>
<evidence type="ECO:0000256" key="6">
    <source>
        <dbReference type="ARBA" id="ARBA00023163"/>
    </source>
</evidence>
<dbReference type="InterPro" id="IPR007066">
    <property type="entry name" value="RNA_pol_Rpb1_3"/>
</dbReference>
<dbReference type="GO" id="GO:0003677">
    <property type="term" value="F:DNA binding"/>
    <property type="evidence" value="ECO:0007669"/>
    <property type="project" value="InterPro"/>
</dbReference>
<dbReference type="GO" id="GO:0006351">
    <property type="term" value="P:DNA-templated transcription"/>
    <property type="evidence" value="ECO:0007669"/>
    <property type="project" value="InterPro"/>
</dbReference>
<dbReference type="SMART" id="SM00663">
    <property type="entry name" value="RPOLA_N"/>
    <property type="match status" value="1"/>
</dbReference>